<keyword evidence="6 9" id="KW-0406">Ion transport</keyword>
<dbReference type="Gene3D" id="1.10.1200.120">
    <property type="entry name" value="Large-conductance mechanosensitive channel, MscL, domain 1"/>
    <property type="match status" value="1"/>
</dbReference>
<dbReference type="EMBL" id="MPBG01000010">
    <property type="protein sequence ID" value="RMI87755.1"/>
    <property type="molecule type" value="Genomic_DNA"/>
</dbReference>
<dbReference type="STRING" id="69896.S284_02470"/>
<keyword evidence="7 9" id="KW-0472">Membrane</keyword>
<dbReference type="InterPro" id="IPR001185">
    <property type="entry name" value="MS_channel"/>
</dbReference>
<feature type="transmembrane region" description="Helical" evidence="9">
    <location>
        <begin position="21"/>
        <end position="40"/>
    </location>
</feature>
<keyword evidence="3 9" id="KW-1003">Cell membrane</keyword>
<dbReference type="RefSeq" id="WP_122225609.1">
    <property type="nucleotide sequence ID" value="NZ_CP103785.1"/>
</dbReference>
<keyword evidence="12" id="KW-1185">Reference proteome</keyword>
<dbReference type="PANTHER" id="PTHR30266:SF2">
    <property type="entry name" value="LARGE-CONDUCTANCE MECHANOSENSITIVE CHANNEL"/>
    <property type="match status" value="1"/>
</dbReference>
<dbReference type="PANTHER" id="PTHR30266">
    <property type="entry name" value="MECHANOSENSITIVE CHANNEL MSCL"/>
    <property type="match status" value="1"/>
</dbReference>
<comment type="caution">
    <text evidence="11">The sequence shown here is derived from an EMBL/GenBank/DDBJ whole genome shotgun (WGS) entry which is preliminary data.</text>
</comment>
<dbReference type="AlphaFoldDB" id="A0A421NUT4"/>
<evidence type="ECO:0000256" key="7">
    <source>
        <dbReference type="ARBA" id="ARBA00023136"/>
    </source>
</evidence>
<evidence type="ECO:0000256" key="5">
    <source>
        <dbReference type="ARBA" id="ARBA00022989"/>
    </source>
</evidence>
<accession>A0A421NUT4</accession>
<evidence type="ECO:0000256" key="9">
    <source>
        <dbReference type="HAMAP-Rule" id="MF_00115"/>
    </source>
</evidence>
<protein>
    <recommendedName>
        <fullName evidence="9">Large-conductance mechanosensitive channel</fullName>
    </recommendedName>
</protein>
<reference evidence="12" key="1">
    <citation type="submission" date="2016-11" db="EMBL/GenBank/DDBJ databases">
        <title>Genome sequence of Candidatus Phytoplasma solani strain SA-1.</title>
        <authorList>
            <person name="Haryono M."/>
            <person name="Samarzija I."/>
            <person name="Seruga Music M."/>
            <person name="Hogenhout S."/>
            <person name="Kuo C.-H."/>
        </authorList>
    </citation>
    <scope>NUCLEOTIDE SEQUENCE [LARGE SCALE GENOMIC DNA]</scope>
    <source>
        <strain evidence="12">SA-1</strain>
    </source>
</reference>
<dbReference type="Pfam" id="PF01741">
    <property type="entry name" value="MscL"/>
    <property type="match status" value="1"/>
</dbReference>
<dbReference type="InterPro" id="IPR037673">
    <property type="entry name" value="MSC/AndL"/>
</dbReference>
<dbReference type="GO" id="GO:0008381">
    <property type="term" value="F:mechanosensitive monoatomic ion channel activity"/>
    <property type="evidence" value="ECO:0007669"/>
    <property type="project" value="UniProtKB-UniRule"/>
</dbReference>
<evidence type="ECO:0000256" key="2">
    <source>
        <dbReference type="ARBA" id="ARBA00022448"/>
    </source>
</evidence>
<keyword evidence="5 9" id="KW-1133">Transmembrane helix</keyword>
<gene>
    <name evidence="9 11" type="primary">mscL</name>
    <name evidence="11" type="ORF">PSSA1_v1c5900</name>
</gene>
<evidence type="ECO:0000256" key="8">
    <source>
        <dbReference type="ARBA" id="ARBA00023303"/>
    </source>
</evidence>
<evidence type="ECO:0000313" key="11">
    <source>
        <dbReference type="EMBL" id="RMI87755.1"/>
    </source>
</evidence>
<organism evidence="11 12">
    <name type="scientific">Candidatus Phytoplasma solani</name>
    <dbReference type="NCBI Taxonomy" id="69896"/>
    <lineage>
        <taxon>Bacteria</taxon>
        <taxon>Bacillati</taxon>
        <taxon>Mycoplasmatota</taxon>
        <taxon>Mollicutes</taxon>
        <taxon>Acholeplasmatales</taxon>
        <taxon>Acholeplasmataceae</taxon>
        <taxon>Candidatus Phytoplasma</taxon>
        <taxon>16SrXII (Stolbur group)</taxon>
    </lineage>
</organism>
<evidence type="ECO:0000256" key="1">
    <source>
        <dbReference type="ARBA" id="ARBA00004141"/>
    </source>
</evidence>
<keyword evidence="8 9" id="KW-0407">Ion channel</keyword>
<comment type="subunit">
    <text evidence="9">Homopentamer.</text>
</comment>
<evidence type="ECO:0000256" key="3">
    <source>
        <dbReference type="ARBA" id="ARBA00022475"/>
    </source>
</evidence>
<dbReference type="HAMAP" id="MF_00115">
    <property type="entry name" value="MscL"/>
    <property type="match status" value="1"/>
</dbReference>
<sequence length="148" mass="17067">MINTHNLTAKSLSFVQGFKNFIARGNVLNLAVAVVIGQLFSKIVSSLVADIIMPPFSLLFRRTNTLKDWKWQIKDNIYMNCGLFLQNILEFFILAFVMYAILTVFSYYQTKEKIKPKSELTLILESLNKEIVLLEEMKTILTQTHNKS</sequence>
<comment type="similarity">
    <text evidence="9">Belongs to the MscL family.</text>
</comment>
<name>A0A421NUT4_9MOLU</name>
<evidence type="ECO:0000313" key="12">
    <source>
        <dbReference type="Proteomes" id="UP000283896"/>
    </source>
</evidence>
<evidence type="ECO:0000256" key="4">
    <source>
        <dbReference type="ARBA" id="ARBA00022692"/>
    </source>
</evidence>
<keyword evidence="10" id="KW-0175">Coiled coil</keyword>
<dbReference type="InterPro" id="IPR036019">
    <property type="entry name" value="MscL_channel"/>
</dbReference>
<comment type="subcellular location">
    <subcellularLocation>
        <location evidence="9">Cell membrane</location>
        <topology evidence="9">Multi-pass membrane protein</topology>
    </subcellularLocation>
    <subcellularLocation>
        <location evidence="1">Membrane</location>
        <topology evidence="1">Multi-pass membrane protein</topology>
    </subcellularLocation>
</comment>
<dbReference type="SUPFAM" id="SSF81330">
    <property type="entry name" value="Gated mechanosensitive channel"/>
    <property type="match status" value="1"/>
</dbReference>
<dbReference type="NCBIfam" id="TIGR00220">
    <property type="entry name" value="mscL"/>
    <property type="match status" value="1"/>
</dbReference>
<feature type="transmembrane region" description="Helical" evidence="9">
    <location>
        <begin position="88"/>
        <end position="108"/>
    </location>
</feature>
<dbReference type="GO" id="GO:0005886">
    <property type="term" value="C:plasma membrane"/>
    <property type="evidence" value="ECO:0007669"/>
    <property type="project" value="UniProtKB-SubCell"/>
</dbReference>
<keyword evidence="4 9" id="KW-0812">Transmembrane</keyword>
<evidence type="ECO:0000256" key="10">
    <source>
        <dbReference type="SAM" id="Coils"/>
    </source>
</evidence>
<proteinExistence type="inferred from homology"/>
<feature type="coiled-coil region" evidence="10">
    <location>
        <begin position="117"/>
        <end position="144"/>
    </location>
</feature>
<evidence type="ECO:0000256" key="6">
    <source>
        <dbReference type="ARBA" id="ARBA00023065"/>
    </source>
</evidence>
<comment type="function">
    <text evidence="9">Channel that opens in response to stretch forces in the membrane lipid bilayer. May participate in the regulation of osmotic pressure changes within the cell.</text>
</comment>
<keyword evidence="2 9" id="KW-0813">Transport</keyword>
<dbReference type="OrthoDB" id="9810350at2"/>
<dbReference type="Proteomes" id="UP000283896">
    <property type="component" value="Unassembled WGS sequence"/>
</dbReference>